<dbReference type="Pfam" id="PF20147">
    <property type="entry name" value="Crinkler"/>
    <property type="match status" value="1"/>
</dbReference>
<reference evidence="1 2" key="1">
    <citation type="journal article" date="2018" name="New Phytol.">
        <title>Phylogenomics of Endogonaceae and evolution of mycorrhizas within Mucoromycota.</title>
        <authorList>
            <person name="Chang Y."/>
            <person name="Desiro A."/>
            <person name="Na H."/>
            <person name="Sandor L."/>
            <person name="Lipzen A."/>
            <person name="Clum A."/>
            <person name="Barry K."/>
            <person name="Grigoriev I.V."/>
            <person name="Martin F.M."/>
            <person name="Stajich J.E."/>
            <person name="Smith M.E."/>
            <person name="Bonito G."/>
            <person name="Spatafora J.W."/>
        </authorList>
    </citation>
    <scope>NUCLEOTIDE SEQUENCE [LARGE SCALE GENOMIC DNA]</scope>
    <source>
        <strain evidence="1 2">GMNB39</strain>
    </source>
</reference>
<protein>
    <submittedName>
        <fullName evidence="1">Uncharacterized protein</fullName>
    </submittedName>
</protein>
<evidence type="ECO:0000313" key="2">
    <source>
        <dbReference type="Proteomes" id="UP000268093"/>
    </source>
</evidence>
<dbReference type="InterPro" id="IPR045379">
    <property type="entry name" value="Crinkler_N"/>
</dbReference>
<dbReference type="EMBL" id="RBNI01000877">
    <property type="protein sequence ID" value="RUP51225.1"/>
    <property type="molecule type" value="Genomic_DNA"/>
</dbReference>
<gene>
    <name evidence="1" type="ORF">BC936DRAFT_149327</name>
</gene>
<name>A0A433DK99_9FUNG</name>
<accession>A0A433DK99</accession>
<keyword evidence="2" id="KW-1185">Reference proteome</keyword>
<evidence type="ECO:0000313" key="1">
    <source>
        <dbReference type="EMBL" id="RUP51225.1"/>
    </source>
</evidence>
<comment type="caution">
    <text evidence="1">The sequence shown here is derived from an EMBL/GenBank/DDBJ whole genome shotgun (WGS) entry which is preliminary data.</text>
</comment>
<proteinExistence type="predicted"/>
<sequence length="79" mass="8934">MSNIILICRISGKICSLEVAILPTKTVTELTELIMDMKKNEFAHLDPDQLALWKVNLRDGDQAAFEDLVLDKGIEMMEN</sequence>
<dbReference type="GO" id="GO:0043657">
    <property type="term" value="C:host cell"/>
    <property type="evidence" value="ECO:0007669"/>
    <property type="project" value="UniProtKB-SubCell"/>
</dbReference>
<organism evidence="1 2">
    <name type="scientific">Jimgerdemannia flammicorona</name>
    <dbReference type="NCBI Taxonomy" id="994334"/>
    <lineage>
        <taxon>Eukaryota</taxon>
        <taxon>Fungi</taxon>
        <taxon>Fungi incertae sedis</taxon>
        <taxon>Mucoromycota</taxon>
        <taxon>Mucoromycotina</taxon>
        <taxon>Endogonomycetes</taxon>
        <taxon>Endogonales</taxon>
        <taxon>Endogonaceae</taxon>
        <taxon>Jimgerdemannia</taxon>
    </lineage>
</organism>
<dbReference type="Proteomes" id="UP000268093">
    <property type="component" value="Unassembled WGS sequence"/>
</dbReference>
<dbReference type="GO" id="GO:0005576">
    <property type="term" value="C:extracellular region"/>
    <property type="evidence" value="ECO:0007669"/>
    <property type="project" value="UniProtKB-SubCell"/>
</dbReference>